<feature type="region of interest" description="Disordered" evidence="4">
    <location>
        <begin position="1"/>
        <end position="21"/>
    </location>
</feature>
<dbReference type="InterPro" id="IPR009057">
    <property type="entry name" value="Homeodomain-like_sf"/>
</dbReference>
<dbReference type="NCBIfam" id="NF033516">
    <property type="entry name" value="transpos_IS3"/>
    <property type="match status" value="1"/>
</dbReference>
<feature type="domain" description="Integrase catalytic" evidence="5">
    <location>
        <begin position="225"/>
        <end position="405"/>
    </location>
</feature>
<dbReference type="GO" id="GO:0003677">
    <property type="term" value="F:DNA binding"/>
    <property type="evidence" value="ECO:0007669"/>
    <property type="project" value="InterPro"/>
</dbReference>
<dbReference type="PROSITE" id="PS50994">
    <property type="entry name" value="INTEGRASE"/>
    <property type="match status" value="1"/>
</dbReference>
<dbReference type="InterPro" id="IPR012337">
    <property type="entry name" value="RNaseH-like_sf"/>
</dbReference>
<dbReference type="InterPro" id="IPR036397">
    <property type="entry name" value="RNaseH_sf"/>
</dbReference>
<protein>
    <submittedName>
        <fullName evidence="6">IS3 family transposase</fullName>
    </submittedName>
</protein>
<dbReference type="Pfam" id="PF01527">
    <property type="entry name" value="HTH_Tnp_1"/>
    <property type="match status" value="1"/>
</dbReference>
<dbReference type="InterPro" id="IPR001584">
    <property type="entry name" value="Integrase_cat-core"/>
</dbReference>
<sequence>MFMTNSNDKSGELLGQERRRRWSPEQKLAMVRESLEPGQSVSVVARRNGINANQLFQWRKLYQDGSLSAVSAGEAVVPASELSDALKQIRELQRMLGKKTMEAEILKEAVEIARSRKLDCALTLVAGGRPVKLVSECLGVARSQLTVRIKQSVSPKTRRSRPVNDVELVAEIQQQVSELPSYGYRRVWGLLRRAREAQLLPAVNVKRVYRVMRDHNLLLERRIKQPGVPRRHEGRIAVQTSDTRWCSDGFEFRCEDGAKLSVTFALDCCDREAIGWVASPTGYSGDDIRDLMLESVEKRFGDQLPATPVQWLSDNGSAYTAEQTRLFARQIGLQTVTTPVRSPQSNGMAESFVKTIKRDYVAHMPKPDRETALRNLAIAFEHYNEQHPHSALNYRSPREFRRLAATSI</sequence>
<evidence type="ECO:0000313" key="6">
    <source>
        <dbReference type="EMBL" id="QBZ91309.1"/>
    </source>
</evidence>
<dbReference type="GO" id="GO:0015074">
    <property type="term" value="P:DNA integration"/>
    <property type="evidence" value="ECO:0007669"/>
    <property type="project" value="InterPro"/>
</dbReference>
<dbReference type="SUPFAM" id="SSF46689">
    <property type="entry name" value="Homeodomain-like"/>
    <property type="match status" value="1"/>
</dbReference>
<dbReference type="InterPro" id="IPR002514">
    <property type="entry name" value="Transposase_8"/>
</dbReference>
<dbReference type="Pfam" id="PF13683">
    <property type="entry name" value="rve_3"/>
    <property type="match status" value="1"/>
</dbReference>
<dbReference type="GO" id="GO:0004803">
    <property type="term" value="F:transposase activity"/>
    <property type="evidence" value="ECO:0007669"/>
    <property type="project" value="InterPro"/>
</dbReference>
<proteinExistence type="inferred from homology"/>
<dbReference type="PANTHER" id="PTHR37936:SF3">
    <property type="entry name" value="TRANSPOSASE INSC FOR INSERTION ELEMENT IS2A-RELATED"/>
    <property type="match status" value="1"/>
</dbReference>
<dbReference type="SUPFAM" id="SSF53098">
    <property type="entry name" value="Ribonuclease H-like"/>
    <property type="match status" value="1"/>
</dbReference>
<dbReference type="PANTHER" id="PTHR37936">
    <property type="entry name" value="TRANSPOSASE INSC FOR INSERTION ELEMENT IS2A-RELATED"/>
    <property type="match status" value="1"/>
</dbReference>
<dbReference type="KEGG" id="pvk:EPZ47_22275"/>
<dbReference type="InterPro" id="IPR048020">
    <property type="entry name" value="Transpos_IS3"/>
</dbReference>
<accession>A0A4P7PKG4</accession>
<evidence type="ECO:0000256" key="3">
    <source>
        <dbReference type="ARBA" id="ARBA00024308"/>
    </source>
</evidence>
<keyword evidence="2" id="KW-0815">Transposition</keyword>
<dbReference type="OrthoDB" id="9774685at2"/>
<gene>
    <name evidence="6" type="ORF">EPZ47_22275</name>
</gene>
<evidence type="ECO:0000313" key="7">
    <source>
        <dbReference type="Proteomes" id="UP000296468"/>
    </source>
</evidence>
<evidence type="ECO:0000256" key="2">
    <source>
        <dbReference type="ARBA" id="ARBA00022578"/>
    </source>
</evidence>
<dbReference type="Gene3D" id="3.30.420.10">
    <property type="entry name" value="Ribonuclease H-like superfamily/Ribonuclease H"/>
    <property type="match status" value="1"/>
</dbReference>
<dbReference type="Proteomes" id="UP000296468">
    <property type="component" value="Chromosome"/>
</dbReference>
<dbReference type="AlphaFoldDB" id="A0A4P7PKG4"/>
<comment type="similarity">
    <text evidence="1">Belongs to the transposase 8 family.</text>
</comment>
<evidence type="ECO:0000256" key="1">
    <source>
        <dbReference type="ARBA" id="ARBA00009964"/>
    </source>
</evidence>
<dbReference type="Gene3D" id="1.10.10.10">
    <property type="entry name" value="Winged helix-like DNA-binding domain superfamily/Winged helix DNA-binding domain"/>
    <property type="match status" value="1"/>
</dbReference>
<evidence type="ECO:0000256" key="4">
    <source>
        <dbReference type="SAM" id="MobiDB-lite"/>
    </source>
</evidence>
<evidence type="ECO:0000259" key="5">
    <source>
        <dbReference type="PROSITE" id="PS50994"/>
    </source>
</evidence>
<dbReference type="InterPro" id="IPR036388">
    <property type="entry name" value="WH-like_DNA-bd_sf"/>
</dbReference>
<reference evidence="6 7" key="1">
    <citation type="journal article" date="2019" name="Front. Microbiol.">
        <title>In silico and Genetic Analyses of Cyclic Lipopeptide Synthetic Gene Clusters in Pseudomonas sp. 11K1.</title>
        <authorList>
            <person name="Zhao H."/>
            <person name="Liu Y.P."/>
            <person name="Zhang L.Q."/>
        </authorList>
    </citation>
    <scope>NUCLEOTIDE SEQUENCE [LARGE SCALE GENOMIC DNA]</scope>
    <source>
        <strain evidence="6 7">11K1</strain>
    </source>
</reference>
<organism evidence="6 7">
    <name type="scientific">Pseudomonas viciae</name>
    <dbReference type="NCBI Taxonomy" id="2505979"/>
    <lineage>
        <taxon>Bacteria</taxon>
        <taxon>Pseudomonadati</taxon>
        <taxon>Pseudomonadota</taxon>
        <taxon>Gammaproteobacteria</taxon>
        <taxon>Pseudomonadales</taxon>
        <taxon>Pseudomonadaceae</taxon>
        <taxon>Pseudomonas</taxon>
    </lineage>
</organism>
<dbReference type="InterPro" id="IPR025948">
    <property type="entry name" value="HTH-like_dom"/>
</dbReference>
<dbReference type="Pfam" id="PF13276">
    <property type="entry name" value="HTH_21"/>
    <property type="match status" value="1"/>
</dbReference>
<name>A0A4P7PKG4_9PSED</name>
<comment type="function">
    <text evidence="3">Involved in the transposition of the insertion sequence IS2.</text>
</comment>
<dbReference type="EMBL" id="CP035088">
    <property type="protein sequence ID" value="QBZ91309.1"/>
    <property type="molecule type" value="Genomic_DNA"/>
</dbReference>
<dbReference type="GO" id="GO:0006313">
    <property type="term" value="P:DNA transposition"/>
    <property type="evidence" value="ECO:0007669"/>
    <property type="project" value="InterPro"/>
</dbReference>